<feature type="transmembrane region" description="Helical" evidence="1">
    <location>
        <begin position="12"/>
        <end position="32"/>
    </location>
</feature>
<feature type="transmembrane region" description="Helical" evidence="1">
    <location>
        <begin position="313"/>
        <end position="331"/>
    </location>
</feature>
<feature type="transmembrane region" description="Helical" evidence="1">
    <location>
        <begin position="230"/>
        <end position="252"/>
    </location>
</feature>
<proteinExistence type="predicted"/>
<feature type="transmembrane region" description="Helical" evidence="1">
    <location>
        <begin position="289"/>
        <end position="306"/>
    </location>
</feature>
<sequence length="813" mass="85739">MPKARIPAPEAWVAGAVAAVGFMVAGMFRGTFPFGQASRSTNDLGVQYIPFFAHLWDVLTGNAQGDLLFNWQSGFGVGFLADFGVDLGSPLSLLVVLFPRDDIDLAVFVITTLKLALAAAAMAALLRRMKPGPWWLAAVLGASYGLCGWAIDDAAYVPMWLDGLIALPMLCLVGEWSLQRKHRILSVLVVGVFWVSNFYTAYMATIAASLILIVRVLTSELAWADRLRGLLRHALTMILGLALSTPVLIPVFKTNALAAPSPSGHFVPVSLESFFSRLLPLTEGVSRSAGLYVGTAALLLAATLPFNGSVRAVTRIAWTLLAVLVGASFLWKPTHDMWHGFDTPNGSQYREGFVLCAILVIAAWLSVADRTPSWIALLGGTALVVTLAICTQHSPLLTNGSIIVLSCSGGLLLAVLLAIRYFGQARLVAIVGAVLVIGAMGVELAWTAIVVDHERNKVLTASAEPWGAQQSDLADKVREAGDWPKYRTDPGTSLTPNDPVLLGGQGPGYYSSLLPASLNHTLTNLGFGWQGYGRASLELDNPVTDAIFSIGARLEDGTIKRAEVPPLVRVQPKPADGAPEPDSVFAYQERLSGAQVYDVPKYRGRRIEPGLVTLTASCPVGSTVYLSLPRTGGQARIGADSEWRNLIATKRPGSNTSSAVLEVGKTPASGVAVIELKILVSPYALPVSGAIGCLDEAKLTKAVAALRAAGATDVKTGGHSIDATLKPGSTGLAVVAVPRTDGWRCSVDGGKAQDAGEFGGLIAVQLPGPSQKIHCGFRPPGLELGLAAAGGSILITGGLALFSLLRRRRQTAS</sequence>
<name>A0ABN1QD56_9ACTN</name>
<keyword evidence="1" id="KW-0472">Membrane</keyword>
<accession>A0ABN1QD56</accession>
<gene>
    <name evidence="2" type="ORF">GCM10009554_31660</name>
</gene>
<reference evidence="2 3" key="1">
    <citation type="journal article" date="2019" name="Int. J. Syst. Evol. Microbiol.">
        <title>The Global Catalogue of Microorganisms (GCM) 10K type strain sequencing project: providing services to taxonomists for standard genome sequencing and annotation.</title>
        <authorList>
            <consortium name="The Broad Institute Genomics Platform"/>
            <consortium name="The Broad Institute Genome Sequencing Center for Infectious Disease"/>
            <person name="Wu L."/>
            <person name="Ma J."/>
        </authorList>
    </citation>
    <scope>NUCLEOTIDE SEQUENCE [LARGE SCALE GENOMIC DNA]</scope>
    <source>
        <strain evidence="2 3">JCM 10977</strain>
    </source>
</reference>
<feature type="transmembrane region" description="Helical" evidence="1">
    <location>
        <begin position="105"/>
        <end position="126"/>
    </location>
</feature>
<feature type="transmembrane region" description="Helical" evidence="1">
    <location>
        <begin position="400"/>
        <end position="419"/>
    </location>
</feature>
<dbReference type="EMBL" id="BAAAHK010000007">
    <property type="protein sequence ID" value="GAA0940723.1"/>
    <property type="molecule type" value="Genomic_DNA"/>
</dbReference>
<organism evidence="2 3">
    <name type="scientific">Kribbella koreensis</name>
    <dbReference type="NCBI Taxonomy" id="57909"/>
    <lineage>
        <taxon>Bacteria</taxon>
        <taxon>Bacillati</taxon>
        <taxon>Actinomycetota</taxon>
        <taxon>Actinomycetes</taxon>
        <taxon>Propionibacteriales</taxon>
        <taxon>Kribbellaceae</taxon>
        <taxon>Kribbella</taxon>
    </lineage>
</organism>
<keyword evidence="3" id="KW-1185">Reference proteome</keyword>
<feature type="transmembrane region" description="Helical" evidence="1">
    <location>
        <begin position="75"/>
        <end position="98"/>
    </location>
</feature>
<dbReference type="Proteomes" id="UP001500542">
    <property type="component" value="Unassembled WGS sequence"/>
</dbReference>
<evidence type="ECO:0000313" key="2">
    <source>
        <dbReference type="EMBL" id="GAA0940723.1"/>
    </source>
</evidence>
<evidence type="ECO:0000313" key="3">
    <source>
        <dbReference type="Proteomes" id="UP001500542"/>
    </source>
</evidence>
<feature type="transmembrane region" description="Helical" evidence="1">
    <location>
        <begin position="159"/>
        <end position="178"/>
    </location>
</feature>
<comment type="caution">
    <text evidence="2">The sequence shown here is derived from an EMBL/GenBank/DDBJ whole genome shotgun (WGS) entry which is preliminary data.</text>
</comment>
<keyword evidence="1" id="KW-0812">Transmembrane</keyword>
<dbReference type="RefSeq" id="WP_343969614.1">
    <property type="nucleotide sequence ID" value="NZ_BAAAHK010000007.1"/>
</dbReference>
<dbReference type="PANTHER" id="PTHR38454">
    <property type="entry name" value="INTEGRAL MEMBRANE PROTEIN-RELATED"/>
    <property type="match status" value="1"/>
</dbReference>
<keyword evidence="1" id="KW-1133">Transmembrane helix</keyword>
<feature type="transmembrane region" description="Helical" evidence="1">
    <location>
        <begin position="198"/>
        <end position="218"/>
    </location>
</feature>
<feature type="transmembrane region" description="Helical" evidence="1">
    <location>
        <begin position="374"/>
        <end position="394"/>
    </location>
</feature>
<dbReference type="Pfam" id="PF09586">
    <property type="entry name" value="YfhO"/>
    <property type="match status" value="1"/>
</dbReference>
<evidence type="ECO:0000256" key="1">
    <source>
        <dbReference type="SAM" id="Phobius"/>
    </source>
</evidence>
<dbReference type="PANTHER" id="PTHR38454:SF1">
    <property type="entry name" value="INTEGRAL MEMBRANE PROTEIN"/>
    <property type="match status" value="1"/>
</dbReference>
<feature type="transmembrane region" description="Helical" evidence="1">
    <location>
        <begin position="132"/>
        <end position="152"/>
    </location>
</feature>
<feature type="transmembrane region" description="Helical" evidence="1">
    <location>
        <begin position="784"/>
        <end position="805"/>
    </location>
</feature>
<dbReference type="InterPro" id="IPR018580">
    <property type="entry name" value="Uncharacterised_YfhO"/>
</dbReference>
<feature type="transmembrane region" description="Helical" evidence="1">
    <location>
        <begin position="351"/>
        <end position="367"/>
    </location>
</feature>
<feature type="transmembrane region" description="Helical" evidence="1">
    <location>
        <begin position="426"/>
        <end position="449"/>
    </location>
</feature>
<protein>
    <submittedName>
        <fullName evidence="2">YfhO family protein</fullName>
    </submittedName>
</protein>